<reference evidence="2" key="1">
    <citation type="journal article" date="2023" name="GigaByte">
        <title>Genome assembly of the bearded iris, Iris pallida Lam.</title>
        <authorList>
            <person name="Bruccoleri R.E."/>
            <person name="Oakeley E.J."/>
            <person name="Faust A.M.E."/>
            <person name="Altorfer M."/>
            <person name="Dessus-Babus S."/>
            <person name="Burckhardt D."/>
            <person name="Oertli M."/>
            <person name="Naumann U."/>
            <person name="Petersen F."/>
            <person name="Wong J."/>
        </authorList>
    </citation>
    <scope>NUCLEOTIDE SEQUENCE</scope>
    <source>
        <strain evidence="2">GSM-AAB239-AS_SAM_17_03QT</strain>
    </source>
</reference>
<keyword evidence="3" id="KW-1185">Reference proteome</keyword>
<name>A0AAX6FXL1_IRIPA</name>
<dbReference type="AlphaFoldDB" id="A0AAX6FXL1"/>
<dbReference type="EMBL" id="JANAVB010025196">
    <property type="protein sequence ID" value="KAJ6821032.1"/>
    <property type="molecule type" value="Genomic_DNA"/>
</dbReference>
<feature type="compositionally biased region" description="Basic residues" evidence="1">
    <location>
        <begin position="1"/>
        <end position="10"/>
    </location>
</feature>
<evidence type="ECO:0000313" key="3">
    <source>
        <dbReference type="Proteomes" id="UP001140949"/>
    </source>
</evidence>
<organism evidence="2 3">
    <name type="scientific">Iris pallida</name>
    <name type="common">Sweet iris</name>
    <dbReference type="NCBI Taxonomy" id="29817"/>
    <lineage>
        <taxon>Eukaryota</taxon>
        <taxon>Viridiplantae</taxon>
        <taxon>Streptophyta</taxon>
        <taxon>Embryophyta</taxon>
        <taxon>Tracheophyta</taxon>
        <taxon>Spermatophyta</taxon>
        <taxon>Magnoliopsida</taxon>
        <taxon>Liliopsida</taxon>
        <taxon>Asparagales</taxon>
        <taxon>Iridaceae</taxon>
        <taxon>Iridoideae</taxon>
        <taxon>Irideae</taxon>
        <taxon>Iris</taxon>
    </lineage>
</organism>
<feature type="region of interest" description="Disordered" evidence="1">
    <location>
        <begin position="1"/>
        <end position="91"/>
    </location>
</feature>
<comment type="caution">
    <text evidence="2">The sequence shown here is derived from an EMBL/GenBank/DDBJ whole genome shotgun (WGS) entry which is preliminary data.</text>
</comment>
<dbReference type="Proteomes" id="UP001140949">
    <property type="component" value="Unassembled WGS sequence"/>
</dbReference>
<gene>
    <name evidence="2" type="ORF">M6B38_394890</name>
</gene>
<proteinExistence type="predicted"/>
<evidence type="ECO:0000313" key="2">
    <source>
        <dbReference type="EMBL" id="KAJ6821032.1"/>
    </source>
</evidence>
<protein>
    <submittedName>
        <fullName evidence="2">Uncharacterized protein</fullName>
    </submittedName>
</protein>
<accession>A0AAX6FXL1</accession>
<evidence type="ECO:0000256" key="1">
    <source>
        <dbReference type="SAM" id="MobiDB-lite"/>
    </source>
</evidence>
<reference evidence="2" key="2">
    <citation type="submission" date="2023-04" db="EMBL/GenBank/DDBJ databases">
        <authorList>
            <person name="Bruccoleri R.E."/>
            <person name="Oakeley E.J."/>
            <person name="Faust A.-M."/>
            <person name="Dessus-Babus S."/>
            <person name="Altorfer M."/>
            <person name="Burckhardt D."/>
            <person name="Oertli M."/>
            <person name="Naumann U."/>
            <person name="Petersen F."/>
            <person name="Wong J."/>
        </authorList>
    </citation>
    <scope>NUCLEOTIDE SEQUENCE</scope>
    <source>
        <strain evidence="2">GSM-AAB239-AS_SAM_17_03QT</strain>
        <tissue evidence="2">Leaf</tissue>
    </source>
</reference>
<feature type="compositionally biased region" description="Low complexity" evidence="1">
    <location>
        <begin position="30"/>
        <end position="41"/>
    </location>
</feature>
<sequence>MLTSLKRKSIHSTATQGDGDPTTAVVLGFRQGSSAAPAAAGSRRRSLETPRDGPFGRTGLETTTRVSKGRRSAVEMSSTVGESSGGARGSR</sequence>